<dbReference type="OrthoDB" id="10036512at2759"/>
<dbReference type="EMBL" id="CAJNOQ010021257">
    <property type="protein sequence ID" value="CAF1483322.1"/>
    <property type="molecule type" value="Genomic_DNA"/>
</dbReference>
<dbReference type="PANTHER" id="PTHR46579:SF1">
    <property type="entry name" value="F5_8 TYPE C DOMAIN-CONTAINING PROTEIN"/>
    <property type="match status" value="1"/>
</dbReference>
<evidence type="ECO:0000313" key="1">
    <source>
        <dbReference type="EMBL" id="CAF1483322.1"/>
    </source>
</evidence>
<evidence type="ECO:0000313" key="2">
    <source>
        <dbReference type="EMBL" id="CAF4347869.1"/>
    </source>
</evidence>
<reference evidence="1" key="1">
    <citation type="submission" date="2021-02" db="EMBL/GenBank/DDBJ databases">
        <authorList>
            <person name="Nowell W R."/>
        </authorList>
    </citation>
    <scope>NUCLEOTIDE SEQUENCE</scope>
</reference>
<gene>
    <name evidence="1" type="ORF">GPM918_LOCUS35932</name>
    <name evidence="2" type="ORF">SRO942_LOCUS36659</name>
</gene>
<protein>
    <submittedName>
        <fullName evidence="1">Uncharacterized protein</fullName>
    </submittedName>
</protein>
<dbReference type="PANTHER" id="PTHR46579">
    <property type="entry name" value="F5/8 TYPE C DOMAIN-CONTAINING PROTEIN-RELATED"/>
    <property type="match status" value="1"/>
</dbReference>
<feature type="non-terminal residue" evidence="1">
    <location>
        <position position="1"/>
    </location>
</feature>
<evidence type="ECO:0000313" key="3">
    <source>
        <dbReference type="Proteomes" id="UP000663829"/>
    </source>
</evidence>
<accession>A0A815RVC3</accession>
<proteinExistence type="predicted"/>
<dbReference type="Proteomes" id="UP000663829">
    <property type="component" value="Unassembled WGS sequence"/>
</dbReference>
<keyword evidence="3" id="KW-1185">Reference proteome</keyword>
<organism evidence="1 3">
    <name type="scientific">Didymodactylos carnosus</name>
    <dbReference type="NCBI Taxonomy" id="1234261"/>
    <lineage>
        <taxon>Eukaryota</taxon>
        <taxon>Metazoa</taxon>
        <taxon>Spiralia</taxon>
        <taxon>Gnathifera</taxon>
        <taxon>Rotifera</taxon>
        <taxon>Eurotatoria</taxon>
        <taxon>Bdelloidea</taxon>
        <taxon>Philodinida</taxon>
        <taxon>Philodinidae</taxon>
        <taxon>Didymodactylos</taxon>
    </lineage>
</organism>
<comment type="caution">
    <text evidence="1">The sequence shown here is derived from an EMBL/GenBank/DDBJ whole genome shotgun (WGS) entry which is preliminary data.</text>
</comment>
<name>A0A815RVC3_9BILA</name>
<dbReference type="AlphaFoldDB" id="A0A815RVC3"/>
<dbReference type="EMBL" id="CAJOBC010086743">
    <property type="protein sequence ID" value="CAF4347869.1"/>
    <property type="molecule type" value="Genomic_DNA"/>
</dbReference>
<dbReference type="Proteomes" id="UP000681722">
    <property type="component" value="Unassembled WGS sequence"/>
</dbReference>
<sequence length="479" mass="55690">DIYNVQRYGYRDHYGVKGEANISLLIDTTEPSTFLIDGMHTIFLCHAKRFLLFIQDSLKQENVDEINKKLKHISYIHDILRRPSSLSNVNRWKASEIRVFIMYLSIPILYDYLPIYSNYALALYVLFVRLVHDFWQGPDSYDDAKLLINTYETCITTKSVQIKPLFPPRLLTITMHTQQHIPQQCVDSGACEHRESFLFESFLGNLKSNLKGPLGAIHQIAFAYAADLYLNHNSRSGNDEILLNGGFTIDRQTNTYGANMVVDKNEIEILKKLLDKKLTISKASISFFTRYHQNITTYHSFFYKKRKTSCSYLVSLTDNNIVWVICFLLVNQQPYAIVQSLKRCEKQTMSDFFVNFPYYDILKRYLDNIFTLCYIQYPDVQRTDSFLLVPCLKIRHRIVLVEFRNLFCCTEFQFGAFSEELFFKEVFSKEVGVSSQELHSFSSRKYECSTILPSSIACGCIKSASRGLYSNADLIHDDY</sequence>